<comment type="caution">
    <text evidence="1">The sequence shown here is derived from an EMBL/GenBank/DDBJ whole genome shotgun (WGS) entry which is preliminary data.</text>
</comment>
<gene>
    <name evidence="1" type="ORF">LEP1GSC038_2587</name>
</gene>
<dbReference type="Proteomes" id="UP000012101">
    <property type="component" value="Unassembled WGS sequence"/>
</dbReference>
<dbReference type="AlphaFoldDB" id="M6G390"/>
<evidence type="ECO:0000313" key="1">
    <source>
        <dbReference type="EMBL" id="EMM73411.1"/>
    </source>
</evidence>
<dbReference type="EMBL" id="AFJM02000028">
    <property type="protein sequence ID" value="EMM73411.1"/>
    <property type="molecule type" value="Genomic_DNA"/>
</dbReference>
<evidence type="ECO:0000313" key="2">
    <source>
        <dbReference type="Proteomes" id="UP000012101"/>
    </source>
</evidence>
<organism evidence="1 2">
    <name type="scientific">Leptospira weilii str. 2006001855</name>
    <dbReference type="NCBI Taxonomy" id="996804"/>
    <lineage>
        <taxon>Bacteria</taxon>
        <taxon>Pseudomonadati</taxon>
        <taxon>Spirochaetota</taxon>
        <taxon>Spirochaetia</taxon>
        <taxon>Leptospirales</taxon>
        <taxon>Leptospiraceae</taxon>
        <taxon>Leptospira</taxon>
    </lineage>
</organism>
<proteinExistence type="predicted"/>
<sequence>MKNGRFQVPIWRQNTLIFRSARKFLSFLRSESDFQDVYSYRSTSRFAH</sequence>
<protein>
    <submittedName>
        <fullName evidence="1">Uncharacterized protein</fullName>
    </submittedName>
</protein>
<accession>M6G390</accession>
<name>M6G390_9LEPT</name>
<reference evidence="1 2" key="1">
    <citation type="submission" date="2013-01" db="EMBL/GenBank/DDBJ databases">
        <authorList>
            <person name="Harkins D.M."/>
            <person name="Durkin A.S."/>
            <person name="Brinkac L.M."/>
            <person name="Haft D.H."/>
            <person name="Selengut J.D."/>
            <person name="Sanka R."/>
            <person name="DePew J."/>
            <person name="Purushe J."/>
            <person name="Hospenthal D.R."/>
            <person name="Murray C.K."/>
            <person name="Pimentel G."/>
            <person name="Wasfy M."/>
            <person name="Vinetz J.M."/>
            <person name="Sutton G.G."/>
            <person name="Nierman W.C."/>
            <person name="Fouts D.E."/>
        </authorList>
    </citation>
    <scope>NUCLEOTIDE SEQUENCE [LARGE SCALE GENOMIC DNA]</scope>
    <source>
        <strain evidence="1 2">2006001855</strain>
    </source>
</reference>